<dbReference type="EMBL" id="LBZB01000025">
    <property type="protein sequence ID" value="KKR62546.1"/>
    <property type="molecule type" value="Genomic_DNA"/>
</dbReference>
<dbReference type="InterPro" id="IPR038726">
    <property type="entry name" value="PDDEXK_AddAB-type"/>
</dbReference>
<evidence type="ECO:0000313" key="3">
    <source>
        <dbReference type="Proteomes" id="UP000034613"/>
    </source>
</evidence>
<comment type="caution">
    <text evidence="2">The sequence shown here is derived from an EMBL/GenBank/DDBJ whole genome shotgun (WGS) entry which is preliminary data.</text>
</comment>
<evidence type="ECO:0000313" key="2">
    <source>
        <dbReference type="EMBL" id="KKR62546.1"/>
    </source>
</evidence>
<dbReference type="Gene3D" id="3.90.320.10">
    <property type="match status" value="1"/>
</dbReference>
<feature type="non-terminal residue" evidence="2">
    <location>
        <position position="172"/>
    </location>
</feature>
<reference evidence="2 3" key="1">
    <citation type="journal article" date="2015" name="Nature">
        <title>rRNA introns, odd ribosomes, and small enigmatic genomes across a large radiation of phyla.</title>
        <authorList>
            <person name="Brown C.T."/>
            <person name="Hug L.A."/>
            <person name="Thomas B.C."/>
            <person name="Sharon I."/>
            <person name="Castelle C.J."/>
            <person name="Singh A."/>
            <person name="Wilkins M.J."/>
            <person name="Williams K.H."/>
            <person name="Banfield J.F."/>
        </authorList>
    </citation>
    <scope>NUCLEOTIDE SEQUENCE [LARGE SCALE GENOMIC DNA]</scope>
</reference>
<gene>
    <name evidence="2" type="ORF">UU03_C0025G0010</name>
</gene>
<accession>A0A0G0SJJ3</accession>
<name>A0A0G0SJJ3_9BACT</name>
<dbReference type="InterPro" id="IPR011604">
    <property type="entry name" value="PDDEXK-like_dom_sf"/>
</dbReference>
<dbReference type="Pfam" id="PF12705">
    <property type="entry name" value="PDDEXK_1"/>
    <property type="match status" value="1"/>
</dbReference>
<feature type="domain" description="PD-(D/E)XK endonuclease-like" evidence="1">
    <location>
        <begin position="10"/>
        <end position="171"/>
    </location>
</feature>
<evidence type="ECO:0000259" key="1">
    <source>
        <dbReference type="Pfam" id="PF12705"/>
    </source>
</evidence>
<sequence length="172" mass="19893">MTNNEYPINRISASMINCYLDSPKLFYYQYIAKIQLPQKQQHLLFGSAVHKGIESMYKKDSDPFEAFEKVLDVNKLLEEEKLLHPELLKLGKEMLTNYLEYHPKLEKLYQLNEGVSEKYVKRKLINPLTGQESTLDFSGVLDRLTKNGRIIDYKTASQAWAPDSASSKVQTL</sequence>
<dbReference type="AlphaFoldDB" id="A0A0G0SJJ3"/>
<organism evidence="2 3">
    <name type="scientific">Candidatus Woesebacteria bacterium GW2011_GWA1_40_45</name>
    <dbReference type="NCBI Taxonomy" id="1618554"/>
    <lineage>
        <taxon>Bacteria</taxon>
        <taxon>Candidatus Woeseibacteriota</taxon>
    </lineage>
</organism>
<protein>
    <recommendedName>
        <fullName evidence="1">PD-(D/E)XK endonuclease-like domain-containing protein</fullName>
    </recommendedName>
</protein>
<dbReference type="Proteomes" id="UP000034613">
    <property type="component" value="Unassembled WGS sequence"/>
</dbReference>
<proteinExistence type="predicted"/>